<dbReference type="PANTHER" id="PTHR13768:SF8">
    <property type="entry name" value="ALPHA-SOLUBLE NSF ATTACHMENT PROTEIN"/>
    <property type="match status" value="1"/>
</dbReference>
<dbReference type="SMART" id="SM00028">
    <property type="entry name" value="TPR"/>
    <property type="match status" value="3"/>
</dbReference>
<dbReference type="GO" id="GO:0031201">
    <property type="term" value="C:SNARE complex"/>
    <property type="evidence" value="ECO:0007669"/>
    <property type="project" value="TreeGrafter"/>
</dbReference>
<keyword evidence="2 4" id="KW-0813">Transport</keyword>
<proteinExistence type="inferred from homology"/>
<evidence type="ECO:0000256" key="4">
    <source>
        <dbReference type="RuleBase" id="RU367013"/>
    </source>
</evidence>
<name>A0A9W9EXN0_9EURO</name>
<gene>
    <name evidence="5" type="ORF">N7532_008424</name>
</gene>
<dbReference type="GO" id="GO:0035494">
    <property type="term" value="P:SNARE complex disassembly"/>
    <property type="evidence" value="ECO:0007669"/>
    <property type="project" value="TreeGrafter"/>
</dbReference>
<keyword evidence="4" id="KW-0931">ER-Golgi transport</keyword>
<evidence type="ECO:0000256" key="3">
    <source>
        <dbReference type="ARBA" id="ARBA00022927"/>
    </source>
</evidence>
<evidence type="ECO:0000256" key="2">
    <source>
        <dbReference type="ARBA" id="ARBA00022448"/>
    </source>
</evidence>
<comment type="function">
    <text evidence="4">Required for vesicular transport between the endoplasmic reticulum and the Golgi apparatus.</text>
</comment>
<dbReference type="PANTHER" id="PTHR13768">
    <property type="entry name" value="SOLUBLE NSF ATTACHMENT PROTEIN SNAP"/>
    <property type="match status" value="1"/>
</dbReference>
<dbReference type="InterPro" id="IPR011990">
    <property type="entry name" value="TPR-like_helical_dom_sf"/>
</dbReference>
<keyword evidence="6" id="KW-1185">Reference proteome</keyword>
<reference evidence="5" key="2">
    <citation type="journal article" date="2023" name="IMA Fungus">
        <title>Comparative genomic study of the Penicillium genus elucidates a diverse pangenome and 15 lateral gene transfer events.</title>
        <authorList>
            <person name="Petersen C."/>
            <person name="Sorensen T."/>
            <person name="Nielsen M.R."/>
            <person name="Sondergaard T.E."/>
            <person name="Sorensen J.L."/>
            <person name="Fitzpatrick D.A."/>
            <person name="Frisvad J.C."/>
            <person name="Nielsen K.L."/>
        </authorList>
    </citation>
    <scope>NUCLEOTIDE SEQUENCE</scope>
    <source>
        <strain evidence="5">IBT 30761</strain>
    </source>
</reference>
<comment type="similarity">
    <text evidence="1 4">Belongs to the SNAP family.</text>
</comment>
<protein>
    <submittedName>
        <fullName evidence="5">Vesicular-fusion protein sec17</fullName>
    </submittedName>
</protein>
<comment type="subcellular location">
    <subcellularLocation>
        <location evidence="4">Membrane</location>
        <topology evidence="4">Peripheral membrane protein</topology>
    </subcellularLocation>
</comment>
<dbReference type="GO" id="GO:0006886">
    <property type="term" value="P:intracellular protein transport"/>
    <property type="evidence" value="ECO:0007669"/>
    <property type="project" value="UniProtKB-UniRule"/>
</dbReference>
<accession>A0A9W9EXN0</accession>
<dbReference type="InterPro" id="IPR000744">
    <property type="entry name" value="NSF_attach"/>
</dbReference>
<evidence type="ECO:0000313" key="5">
    <source>
        <dbReference type="EMBL" id="KAJ5089740.1"/>
    </source>
</evidence>
<dbReference type="EMBL" id="JAPQKI010000009">
    <property type="protein sequence ID" value="KAJ5089740.1"/>
    <property type="molecule type" value="Genomic_DNA"/>
</dbReference>
<dbReference type="GO" id="GO:0005483">
    <property type="term" value="F:soluble NSF attachment protein activity"/>
    <property type="evidence" value="ECO:0007669"/>
    <property type="project" value="TreeGrafter"/>
</dbReference>
<dbReference type="Proteomes" id="UP001149074">
    <property type="component" value="Unassembled WGS sequence"/>
</dbReference>
<evidence type="ECO:0000256" key="1">
    <source>
        <dbReference type="ARBA" id="ARBA00010050"/>
    </source>
</evidence>
<dbReference type="RefSeq" id="XP_056471722.1">
    <property type="nucleotide sequence ID" value="XM_056620916.1"/>
</dbReference>
<comment type="caution">
    <text evidence="5">The sequence shown here is derived from an EMBL/GenBank/DDBJ whole genome shotgun (WGS) entry which is preliminary data.</text>
</comment>
<sequence length="316" mass="35380">MSHDPRVLLQKADKALSSASGGWSLFGGRTEKYENAVDLYKEAGNAFRAQNMNREAGQAYEKAASIEENKPLEEVLDAANTLQDAFKVYRKSMPEDAARVLSKAIGHYFLRNPRRAATQLQSLAELYEKELGDEKKALDAYQKATDLFESDNSDALANRNRLKVGELAAIIGDYKTAIEAFDTAAEVSKRDRVTSFSTKDYYFKAGLCTFVENDGPASRNFIRNHDPDGQASEQKTGFAATNEFRFLSHLLNILIEPMQNRMQHFDDLMAGFRNTLLLDSDPWKLTILVRIKRNLPESATVNDASAPADDLEDDFS</sequence>
<dbReference type="Pfam" id="PF14938">
    <property type="entry name" value="SNAP"/>
    <property type="match status" value="1"/>
</dbReference>
<dbReference type="GO" id="GO:0005774">
    <property type="term" value="C:vacuolar membrane"/>
    <property type="evidence" value="ECO:0007669"/>
    <property type="project" value="TreeGrafter"/>
</dbReference>
<organism evidence="5 6">
    <name type="scientific">Penicillium argentinense</name>
    <dbReference type="NCBI Taxonomy" id="1131581"/>
    <lineage>
        <taxon>Eukaryota</taxon>
        <taxon>Fungi</taxon>
        <taxon>Dikarya</taxon>
        <taxon>Ascomycota</taxon>
        <taxon>Pezizomycotina</taxon>
        <taxon>Eurotiomycetes</taxon>
        <taxon>Eurotiomycetidae</taxon>
        <taxon>Eurotiales</taxon>
        <taxon>Aspergillaceae</taxon>
        <taxon>Penicillium</taxon>
    </lineage>
</organism>
<dbReference type="OrthoDB" id="9984275at2759"/>
<dbReference type="PRINTS" id="PR00448">
    <property type="entry name" value="NSFATTACHMNT"/>
</dbReference>
<dbReference type="InterPro" id="IPR019734">
    <property type="entry name" value="TPR_rpt"/>
</dbReference>
<dbReference type="CDD" id="cd15832">
    <property type="entry name" value="SNAP"/>
    <property type="match status" value="1"/>
</dbReference>
<evidence type="ECO:0000313" key="6">
    <source>
        <dbReference type="Proteomes" id="UP001149074"/>
    </source>
</evidence>
<keyword evidence="3 4" id="KW-0653">Protein transport</keyword>
<dbReference type="AlphaFoldDB" id="A0A9W9EXN0"/>
<dbReference type="GeneID" id="81359895"/>
<dbReference type="SUPFAM" id="SSF48452">
    <property type="entry name" value="TPR-like"/>
    <property type="match status" value="1"/>
</dbReference>
<reference evidence="5" key="1">
    <citation type="submission" date="2022-11" db="EMBL/GenBank/DDBJ databases">
        <authorList>
            <person name="Petersen C."/>
        </authorList>
    </citation>
    <scope>NUCLEOTIDE SEQUENCE</scope>
    <source>
        <strain evidence="5">IBT 30761</strain>
    </source>
</reference>
<keyword evidence="4" id="KW-0472">Membrane</keyword>
<dbReference type="Gene3D" id="1.25.40.10">
    <property type="entry name" value="Tetratricopeptide repeat domain"/>
    <property type="match status" value="1"/>
</dbReference>
<dbReference type="GO" id="GO:0019905">
    <property type="term" value="F:syntaxin binding"/>
    <property type="evidence" value="ECO:0007669"/>
    <property type="project" value="TreeGrafter"/>
</dbReference>